<dbReference type="CDD" id="cd00198">
    <property type="entry name" value="vWFA"/>
    <property type="match status" value="1"/>
</dbReference>
<dbReference type="PROSITE" id="PS50234">
    <property type="entry name" value="VWFA"/>
    <property type="match status" value="1"/>
</dbReference>
<dbReference type="SUPFAM" id="SSF53300">
    <property type="entry name" value="vWA-like"/>
    <property type="match status" value="1"/>
</dbReference>
<reference evidence="3 4" key="2">
    <citation type="submission" date="2024-05" db="EMBL/GenBank/DDBJ databases">
        <authorList>
            <person name="Chen Y."/>
            <person name="Shah S."/>
            <person name="Dougan E. K."/>
            <person name="Thang M."/>
            <person name="Chan C."/>
        </authorList>
    </citation>
    <scope>NUCLEOTIDE SEQUENCE [LARGE SCALE GENOMIC DNA]</scope>
</reference>
<dbReference type="OrthoDB" id="147000at2759"/>
<evidence type="ECO:0000259" key="1">
    <source>
        <dbReference type="PROSITE" id="PS50234"/>
    </source>
</evidence>
<dbReference type="AlphaFoldDB" id="A0A9P1FKQ4"/>
<dbReference type="Proteomes" id="UP001152797">
    <property type="component" value="Unassembled WGS sequence"/>
</dbReference>
<dbReference type="Gene3D" id="3.40.50.410">
    <property type="entry name" value="von Willebrand factor, type A domain"/>
    <property type="match status" value="1"/>
</dbReference>
<protein>
    <recommendedName>
        <fullName evidence="1">VWFA domain-containing protein</fullName>
    </recommendedName>
</protein>
<dbReference type="EMBL" id="CAMXCT030000351">
    <property type="protein sequence ID" value="CAL4764869.1"/>
    <property type="molecule type" value="Genomic_DNA"/>
</dbReference>
<reference evidence="2" key="1">
    <citation type="submission" date="2022-10" db="EMBL/GenBank/DDBJ databases">
        <authorList>
            <person name="Chen Y."/>
            <person name="Dougan E. K."/>
            <person name="Chan C."/>
            <person name="Rhodes N."/>
            <person name="Thang M."/>
        </authorList>
    </citation>
    <scope>NUCLEOTIDE SEQUENCE</scope>
</reference>
<accession>A0A9P1FKQ4</accession>
<dbReference type="EMBL" id="CAMXCT010000351">
    <property type="protein sequence ID" value="CAI3977557.1"/>
    <property type="molecule type" value="Genomic_DNA"/>
</dbReference>
<gene>
    <name evidence="2" type="ORF">C1SCF055_LOCUS5690</name>
</gene>
<evidence type="ECO:0000313" key="4">
    <source>
        <dbReference type="Proteomes" id="UP001152797"/>
    </source>
</evidence>
<feature type="domain" description="VWFA" evidence="1">
    <location>
        <begin position="42"/>
        <end position="217"/>
    </location>
</feature>
<keyword evidence="4" id="KW-1185">Reference proteome</keyword>
<dbReference type="EMBL" id="CAMXCT020000351">
    <property type="protein sequence ID" value="CAL1130932.1"/>
    <property type="molecule type" value="Genomic_DNA"/>
</dbReference>
<proteinExistence type="predicted"/>
<organism evidence="2">
    <name type="scientific">Cladocopium goreaui</name>
    <dbReference type="NCBI Taxonomy" id="2562237"/>
    <lineage>
        <taxon>Eukaryota</taxon>
        <taxon>Sar</taxon>
        <taxon>Alveolata</taxon>
        <taxon>Dinophyceae</taxon>
        <taxon>Suessiales</taxon>
        <taxon>Symbiodiniaceae</taxon>
        <taxon>Cladocopium</taxon>
    </lineage>
</organism>
<evidence type="ECO:0000313" key="2">
    <source>
        <dbReference type="EMBL" id="CAI3977557.1"/>
    </source>
</evidence>
<comment type="caution">
    <text evidence="2">The sequence shown here is derived from an EMBL/GenBank/DDBJ whole genome shotgun (WGS) entry which is preliminary data.</text>
</comment>
<name>A0A9P1FKQ4_9DINO</name>
<sequence>MCKDTGEPGDVHAKYTALGDAFVVSVRFGSEHPARKRTPATRFHFVLDNSGSMGRNSQAAKECFADLAAVATLGVSLVSFETTAQLLGEAFKTPQEMRDVRLPRQGGTNITAGIQASIDLIRKIAKQEDSHHLLVLLSDGMHGSGPPPSAVLPQMGASLKKDFPKLRLSVVVVGVTRNSDTSMGMLLKETLETVPLDLQPIYFADSPQQMTETLQHMNLGLASLQGSLVSVSLDHGRFIRLVGEDGDATAEVLANNHEQVLLCQGEAPKTLKVDGVAYDCQALPSLDGDLVIKALEKQFDAARVRRVAAGTESTRPAVKQLGEWIAILEAASEKTGTKLELAKASPKMRLAQHRALKTAVSGFRSLRNQLAELDAYAANDSASQAAFLTGATRKYGAKALRRAAAHGEVDPEERRKELIAEVQALQPRLRSALKADLLEKAQLLPEEVQMKLRKDLAGSDDAALQRACEKMAASMGCRKSYVSLQSNWEHLAEWVDFSPEGCNTEYELLMCLGTVGYPMEVERRDATQMNPYAMNVTRIRATPVDTASVATALHSEQPVVPPEGGKAVEDVLILVDPEAPTASKLAVSSLLLRETYTSVVLCRDLHMFTGNSMVMALHAHALLATLQPPGQRTDDVVQHLRRQFLGRAYQCAGCGYGPIDHFACGDLEAHHGEQIGSSEINNSCPRCQWFSPDIGDWQPWDGKVPEEALPQGSEVEATCATAAALEVFLRICYSARKLWKTHDQSDLYQLCQKLANWESITAADDVDHPVKLLLALAIVDDLPEAALEQVPALSLLNEQCARRAHDELKAMGHKEEPQIMNAARKRVATFLSISSSSAPKTQELMTPEPSRPCVREECCAEFTLSDEEFDYKKWVKDSALPMVHALRTIRTLRALLQSRGGWKQLEKDMEKGPQAYIDVVQALQTTKKPQLDLAKWLDVKGPYEANRVLATMAAQAFLHQSSKLRRTVDAGGALAEPLPDVRDGETLRNLAVDIRMAIYDERVARKNEEWASKGRMLTLRLAATAGVAEYEAMLGRATHVHGLDKYTFWGLWDASKRDKAKMSAFLRTANHGFSYKHQP</sequence>
<dbReference type="InterPro" id="IPR036465">
    <property type="entry name" value="vWFA_dom_sf"/>
</dbReference>
<evidence type="ECO:0000313" key="3">
    <source>
        <dbReference type="EMBL" id="CAL4764869.1"/>
    </source>
</evidence>
<dbReference type="InterPro" id="IPR002035">
    <property type="entry name" value="VWF_A"/>
</dbReference>